<feature type="binding site" evidence="7 9">
    <location>
        <position position="39"/>
    </location>
    <ligand>
        <name>substrate</name>
    </ligand>
</feature>
<proteinExistence type="inferred from homology"/>
<evidence type="ECO:0000256" key="3">
    <source>
        <dbReference type="ARBA" id="ARBA00022793"/>
    </source>
</evidence>
<dbReference type="PATRIC" id="fig|118110.3.peg.254"/>
<name>A0A172WDI1_BUCSC</name>
<evidence type="ECO:0000256" key="10">
    <source>
        <dbReference type="RuleBase" id="RU000512"/>
    </source>
</evidence>
<keyword evidence="5 7" id="KW-0456">Lyase</keyword>
<dbReference type="GO" id="GO:0004590">
    <property type="term" value="F:orotidine-5'-phosphate decarboxylase activity"/>
    <property type="evidence" value="ECO:0007669"/>
    <property type="project" value="UniProtKB-UniRule"/>
</dbReference>
<comment type="pathway">
    <text evidence="2 7 10">Pyrimidine metabolism; UMP biosynthesis via de novo pathway; UMP from orotate: step 2/2.</text>
</comment>
<dbReference type="STRING" id="118110.XW81_01270"/>
<dbReference type="InterPro" id="IPR018089">
    <property type="entry name" value="OMPdecase_AS"/>
</dbReference>
<feature type="domain" description="Orotidine 5'-phosphate decarboxylase" evidence="11">
    <location>
        <begin position="11"/>
        <end position="233"/>
    </location>
</feature>
<reference evidence="12 13" key="1">
    <citation type="submission" date="2015-04" db="EMBL/GenBank/DDBJ databases">
        <title>Buchnera aphidicola assembly.</title>
        <authorList>
            <person name="Zhang Y."/>
        </authorList>
    </citation>
    <scope>NUCLEOTIDE SEQUENCE [LARGE SCALE GENOMIC DNA]</scope>
    <source>
        <strain evidence="12 13">SC</strain>
    </source>
</reference>
<evidence type="ECO:0000256" key="8">
    <source>
        <dbReference type="PIRSR" id="PIRSR614732-1"/>
    </source>
</evidence>
<feature type="binding site" evidence="7 9">
    <location>
        <position position="127"/>
    </location>
    <ligand>
        <name>substrate</name>
    </ligand>
</feature>
<keyword evidence="4 7" id="KW-0665">Pyrimidine biosynthesis</keyword>
<dbReference type="InterPro" id="IPR001754">
    <property type="entry name" value="OMPdeCOase_dom"/>
</dbReference>
<evidence type="ECO:0000313" key="13">
    <source>
        <dbReference type="Proteomes" id="UP000077654"/>
    </source>
</evidence>
<feature type="active site" description="Proton donor" evidence="7">
    <location>
        <position position="68"/>
    </location>
</feature>
<sequence length="240" mass="27071">MITKISKKNPKIIIALDYSNKKKAMKLINNIDPNVYALKIGIIMFYEFGKIFIKKLQKLGFNIFLDLKFHDIPNTVFKAIQSISELNVWMISVHICGGLEMLKSAKLALNYHSCNNKTLLMGVTTLTSLDISDTADIGINMSISNYILKLSKLAQTCSLDGIICPGKFVLKIKKHLGKNLKILTPGIRLESKLNDDQKNIITPNLAKEYKINYIVIGRAITSLKSPIKELEKIQRELNSF</sequence>
<dbReference type="GO" id="GO:0006207">
    <property type="term" value="P:'de novo' pyrimidine nucleobase biosynthetic process"/>
    <property type="evidence" value="ECO:0007669"/>
    <property type="project" value="InterPro"/>
</dbReference>
<comment type="catalytic activity">
    <reaction evidence="6 7 10">
        <text>orotidine 5'-phosphate + H(+) = UMP + CO2</text>
        <dbReference type="Rhea" id="RHEA:11596"/>
        <dbReference type="ChEBI" id="CHEBI:15378"/>
        <dbReference type="ChEBI" id="CHEBI:16526"/>
        <dbReference type="ChEBI" id="CHEBI:57538"/>
        <dbReference type="ChEBI" id="CHEBI:57865"/>
        <dbReference type="EC" id="4.1.1.23"/>
    </reaction>
</comment>
<dbReference type="PANTHER" id="PTHR32119:SF2">
    <property type="entry name" value="OROTIDINE 5'-PHOSPHATE DECARBOXYLASE"/>
    <property type="match status" value="1"/>
</dbReference>
<feature type="binding site" evidence="7 9">
    <location>
        <position position="217"/>
    </location>
    <ligand>
        <name>substrate</name>
    </ligand>
</feature>
<feature type="binding site" evidence="7 9">
    <location>
        <position position="197"/>
    </location>
    <ligand>
        <name>substrate</name>
    </ligand>
</feature>
<evidence type="ECO:0000256" key="1">
    <source>
        <dbReference type="ARBA" id="ARBA00002356"/>
    </source>
</evidence>
<dbReference type="InterPro" id="IPR047596">
    <property type="entry name" value="OMPdecase_bac"/>
</dbReference>
<dbReference type="SUPFAM" id="SSF51366">
    <property type="entry name" value="Ribulose-phoshate binding barrel"/>
    <property type="match status" value="1"/>
</dbReference>
<dbReference type="SMART" id="SM00934">
    <property type="entry name" value="OMPdecase"/>
    <property type="match status" value="1"/>
</dbReference>
<feature type="binding site" evidence="7 9">
    <location>
        <position position="218"/>
    </location>
    <ligand>
        <name>substrate</name>
    </ligand>
</feature>
<gene>
    <name evidence="7" type="primary">pyrF</name>
    <name evidence="12" type="ORF">XW81_01270</name>
</gene>
<organism evidence="12 13">
    <name type="scientific">Buchnera aphidicola subsp. Schlechtendalia chinensis</name>
    <dbReference type="NCBI Taxonomy" id="118110"/>
    <lineage>
        <taxon>Bacteria</taxon>
        <taxon>Pseudomonadati</taxon>
        <taxon>Pseudomonadota</taxon>
        <taxon>Gammaproteobacteria</taxon>
        <taxon>Enterobacterales</taxon>
        <taxon>Erwiniaceae</taxon>
        <taxon>Buchnera</taxon>
    </lineage>
</organism>
<feature type="active site" description="For OMPdecase activity" evidence="8">
    <location>
        <position position="68"/>
    </location>
</feature>
<dbReference type="GO" id="GO:0044205">
    <property type="term" value="P:'de novo' UMP biosynthetic process"/>
    <property type="evidence" value="ECO:0007669"/>
    <property type="project" value="UniProtKB-UniRule"/>
</dbReference>
<dbReference type="PROSITE" id="PS00156">
    <property type="entry name" value="OMPDECASE"/>
    <property type="match status" value="1"/>
</dbReference>
<dbReference type="InterPro" id="IPR011060">
    <property type="entry name" value="RibuloseP-bd_barrel"/>
</dbReference>
<dbReference type="HAMAP" id="MF_01200_B">
    <property type="entry name" value="OMPdecase_type1_B"/>
    <property type="match status" value="1"/>
</dbReference>
<evidence type="ECO:0000256" key="6">
    <source>
        <dbReference type="ARBA" id="ARBA00049157"/>
    </source>
</evidence>
<evidence type="ECO:0000256" key="9">
    <source>
        <dbReference type="PIRSR" id="PIRSR614732-2"/>
    </source>
</evidence>
<dbReference type="Gene3D" id="3.20.20.70">
    <property type="entry name" value="Aldolase class I"/>
    <property type="match status" value="1"/>
</dbReference>
<keyword evidence="3 7" id="KW-0210">Decarboxylase</keyword>
<dbReference type="AlphaFoldDB" id="A0A172WDI1"/>
<comment type="similarity">
    <text evidence="7">Belongs to the OMP decarboxylase family. Type 1 subfamily.</text>
</comment>
<dbReference type="NCBIfam" id="NF001273">
    <property type="entry name" value="PRK00230.1"/>
    <property type="match status" value="1"/>
</dbReference>
<dbReference type="CDD" id="cd04725">
    <property type="entry name" value="OMP_decarboxylase_like"/>
    <property type="match status" value="1"/>
</dbReference>
<dbReference type="NCBIfam" id="TIGR01740">
    <property type="entry name" value="pyrF"/>
    <property type="match status" value="1"/>
</dbReference>
<dbReference type="UniPathway" id="UPA00070">
    <property type="reaction ID" value="UER00120"/>
</dbReference>
<dbReference type="GO" id="GO:0005829">
    <property type="term" value="C:cytosol"/>
    <property type="evidence" value="ECO:0007669"/>
    <property type="project" value="TreeGrafter"/>
</dbReference>
<feature type="binding site" evidence="7 9">
    <location>
        <position position="188"/>
    </location>
    <ligand>
        <name>substrate</name>
    </ligand>
</feature>
<feature type="active site" description="For OMPdecase activity" evidence="8">
    <location>
        <position position="66"/>
    </location>
</feature>
<dbReference type="EMBL" id="CP011299">
    <property type="protein sequence ID" value="ANF17036.1"/>
    <property type="molecule type" value="Genomic_DNA"/>
</dbReference>
<dbReference type="InterPro" id="IPR013785">
    <property type="entry name" value="Aldolase_TIM"/>
</dbReference>
<dbReference type="EC" id="4.1.1.23" evidence="7"/>
<evidence type="ECO:0000256" key="4">
    <source>
        <dbReference type="ARBA" id="ARBA00022975"/>
    </source>
</evidence>
<evidence type="ECO:0000256" key="5">
    <source>
        <dbReference type="ARBA" id="ARBA00023239"/>
    </source>
</evidence>
<evidence type="ECO:0000313" key="12">
    <source>
        <dbReference type="EMBL" id="ANF17036.1"/>
    </source>
</evidence>
<comment type="function">
    <text evidence="1 7">Catalyzes the decarboxylation of orotidine 5'-monophosphate (OMP) to uridine 5'-monophosphate (UMP).</text>
</comment>
<dbReference type="RefSeq" id="WP_075474148.1">
    <property type="nucleotide sequence ID" value="NZ_CP011299.1"/>
</dbReference>
<dbReference type="PANTHER" id="PTHR32119">
    <property type="entry name" value="OROTIDINE 5'-PHOSPHATE DECARBOXYLASE"/>
    <property type="match status" value="1"/>
</dbReference>
<keyword evidence="13" id="KW-1185">Reference proteome</keyword>
<evidence type="ECO:0000256" key="2">
    <source>
        <dbReference type="ARBA" id="ARBA00004861"/>
    </source>
</evidence>
<dbReference type="InterPro" id="IPR014732">
    <property type="entry name" value="OMPdecase"/>
</dbReference>
<feature type="binding site" evidence="7">
    <location>
        <begin position="66"/>
        <end position="75"/>
    </location>
    <ligand>
        <name>substrate</name>
    </ligand>
</feature>
<protein>
    <recommendedName>
        <fullName evidence="7">Orotidine 5'-phosphate decarboxylase</fullName>
        <ecNumber evidence="7">4.1.1.23</ecNumber>
    </recommendedName>
    <alternativeName>
        <fullName evidence="7">OMP decarboxylase</fullName>
        <shortName evidence="7">OMPDCase</shortName>
        <shortName evidence="7">OMPdecase</shortName>
    </alternativeName>
</protein>
<evidence type="ECO:0000259" key="11">
    <source>
        <dbReference type="SMART" id="SM00934"/>
    </source>
</evidence>
<accession>A0A172WDI1</accession>
<evidence type="ECO:0000256" key="7">
    <source>
        <dbReference type="HAMAP-Rule" id="MF_01200"/>
    </source>
</evidence>
<feature type="active site" description="For OMPdecase activity" evidence="8">
    <location>
        <position position="71"/>
    </location>
</feature>
<dbReference type="OrthoDB" id="9806203at2"/>
<comment type="subunit">
    <text evidence="7">Homodimer.</text>
</comment>
<feature type="binding site" evidence="7 9">
    <location>
        <position position="17"/>
    </location>
    <ligand>
        <name>substrate</name>
    </ligand>
</feature>
<dbReference type="Pfam" id="PF00215">
    <property type="entry name" value="OMPdecase"/>
    <property type="match status" value="1"/>
</dbReference>
<dbReference type="Proteomes" id="UP000077654">
    <property type="component" value="Chromosome"/>
</dbReference>